<dbReference type="Pfam" id="PF22527">
    <property type="entry name" value="DEXQc_Suv3"/>
    <property type="match status" value="1"/>
</dbReference>
<dbReference type="GO" id="GO:0045025">
    <property type="term" value="C:mitochondrial degradosome"/>
    <property type="evidence" value="ECO:0007669"/>
    <property type="project" value="TreeGrafter"/>
</dbReference>
<dbReference type="InterPro" id="IPR050699">
    <property type="entry name" value="RNA-DNA_Helicase"/>
</dbReference>
<dbReference type="VEuPathDB" id="AmoebaDB:NfTy_077560"/>
<name>A0A6A5BIN8_NAEFO</name>
<dbReference type="PANTHER" id="PTHR12131:SF1">
    <property type="entry name" value="ATP-DEPENDENT RNA HELICASE SUPV3L1, MITOCHONDRIAL-RELATED"/>
    <property type="match status" value="1"/>
</dbReference>
<feature type="domain" description="Helicase C-terminal" evidence="11">
    <location>
        <begin position="439"/>
        <end position="602"/>
    </location>
</feature>
<keyword evidence="6" id="KW-0067">ATP-binding</keyword>
<evidence type="ECO:0000256" key="6">
    <source>
        <dbReference type="ARBA" id="ARBA00022840"/>
    </source>
</evidence>
<keyword evidence="8" id="KW-0496">Mitochondrion</keyword>
<evidence type="ECO:0000256" key="2">
    <source>
        <dbReference type="ARBA" id="ARBA00012552"/>
    </source>
</evidence>
<feature type="compositionally biased region" description="Basic residues" evidence="10">
    <location>
        <begin position="768"/>
        <end position="785"/>
    </location>
</feature>
<dbReference type="FunFam" id="3.40.50.300:FF:000957">
    <property type="entry name" value="ATP-dependent RNA helicase SUV3L, mitochondrial"/>
    <property type="match status" value="1"/>
</dbReference>
<sequence length="806" mass="93326">MLKYHLQPHSSVQKALFGRGILSWKSTTNNCCCGVGTHVWCLGNSTLKNNRLILHEYDHQVRNYTSSDLSCLDSIMKKNCFGYHLCSEHWMIPNSFTCKLISLFGNVYSQRNVYGTLNYRTSSHRLYSILNDNSKQESILELLDEVASKDMQEFIKQHSLDLSSLEKRVDYDYLLNTIEEMTKDQEKRELARSMGVEDDEDWKSSVSSFQFNFLHHFETDSKYRHKVKKAFKAAQKENKVQELIWNLYLKDLEQQIEEEKNLQMADLTEPHHLYPLARLNKRKVIFHIGPTNSGKTYNAFQALRNAKTGIYCAPLRLLATEAFVKLTSGENPISACQLVTGDFKIEAENATHTCSTTEMVDTQREVDVAVIDEVQLITDPDRGWSWTRALLGVRAKEVHLCGEGRVLNLVKKLCEDTGDELEVKEYTRLTPLQVTKKPTVKDYRDLQKGDCVVCFSRKEVFRIKNEIEKATDLRVCVVYGGLPPQTRITQAALFNHENSPYDVLVATDAIGMGLNLNIRRIVFSQTEKFDGKEIRTLTPHEIKQIGGRAGRFNSAFEVGEVTSFRASDCRVIQQAFAYDPSVEEEELRAGLFPTDEQIDHFSRLSLETGIRVRLSTILSKIYEMTKLNEGKYFMCDLKEKKDIANIIHPIENLTTAERMIFVKSPIDPDEQLCKTMTFKWAKLYSEGKYVPLLLPNPNSLKPINTLHKLKELEVMYKCLNIYCWLSYRLVPFNEREKAFQYQEIIRRLIEDSLKKTVSLERAEQQTRQRAKEHHQRNHHGYKKTNVKRISNKHKSEVRKMLAKYDL</sequence>
<dbReference type="SUPFAM" id="SSF52540">
    <property type="entry name" value="P-loop containing nucleoside triphosphate hydrolases"/>
    <property type="match status" value="1"/>
</dbReference>
<dbReference type="VEuPathDB" id="AmoebaDB:FDP41_006196"/>
<dbReference type="GeneID" id="68113414"/>
<evidence type="ECO:0000256" key="4">
    <source>
        <dbReference type="ARBA" id="ARBA00022801"/>
    </source>
</evidence>
<evidence type="ECO:0000313" key="12">
    <source>
        <dbReference type="EMBL" id="KAF0974722.1"/>
    </source>
</evidence>
<evidence type="ECO:0000259" key="11">
    <source>
        <dbReference type="PROSITE" id="PS51194"/>
    </source>
</evidence>
<dbReference type="SMART" id="SM00490">
    <property type="entry name" value="HELICc"/>
    <property type="match status" value="1"/>
</dbReference>
<dbReference type="Gene3D" id="1.20.272.40">
    <property type="match status" value="1"/>
</dbReference>
<keyword evidence="3" id="KW-0547">Nucleotide-binding</keyword>
<evidence type="ECO:0000256" key="3">
    <source>
        <dbReference type="ARBA" id="ARBA00022741"/>
    </source>
</evidence>
<keyword evidence="7" id="KW-0809">Transit peptide</keyword>
<evidence type="ECO:0000256" key="5">
    <source>
        <dbReference type="ARBA" id="ARBA00022806"/>
    </source>
</evidence>
<dbReference type="InterPro" id="IPR022192">
    <property type="entry name" value="SUV3_C"/>
</dbReference>
<dbReference type="PANTHER" id="PTHR12131">
    <property type="entry name" value="ATP-DEPENDENT RNA AND DNA HELICASE"/>
    <property type="match status" value="1"/>
</dbReference>
<dbReference type="Gene3D" id="1.20.58.1080">
    <property type="match status" value="1"/>
</dbReference>
<dbReference type="FunFam" id="3.40.50.300:FF:000269">
    <property type="entry name" value="ATP-dependent RNA helicase SUPV3L1, mitochondrial"/>
    <property type="match status" value="1"/>
</dbReference>
<dbReference type="PROSITE" id="PS51194">
    <property type="entry name" value="HELICASE_CTER"/>
    <property type="match status" value="1"/>
</dbReference>
<dbReference type="CDD" id="cd17913">
    <property type="entry name" value="DEXQc_Suv3"/>
    <property type="match status" value="1"/>
</dbReference>
<dbReference type="Pfam" id="PF00271">
    <property type="entry name" value="Helicase_C"/>
    <property type="match status" value="1"/>
</dbReference>
<dbReference type="EMBL" id="VFQX01000051">
    <property type="protein sequence ID" value="KAF0974722.1"/>
    <property type="molecule type" value="Genomic_DNA"/>
</dbReference>
<dbReference type="Proteomes" id="UP000444721">
    <property type="component" value="Unassembled WGS sequence"/>
</dbReference>
<protein>
    <recommendedName>
        <fullName evidence="2">RNA helicase</fullName>
        <ecNumber evidence="2">3.6.4.13</ecNumber>
    </recommendedName>
</protein>
<evidence type="ECO:0000256" key="9">
    <source>
        <dbReference type="ARBA" id="ARBA00047984"/>
    </source>
</evidence>
<proteinExistence type="predicted"/>
<comment type="subcellular location">
    <subcellularLocation>
        <location evidence="1">Mitochondrion</location>
    </subcellularLocation>
</comment>
<evidence type="ECO:0000256" key="8">
    <source>
        <dbReference type="ARBA" id="ARBA00023128"/>
    </source>
</evidence>
<dbReference type="VEuPathDB" id="AmoebaDB:NF0021300"/>
<dbReference type="GO" id="GO:0003724">
    <property type="term" value="F:RNA helicase activity"/>
    <property type="evidence" value="ECO:0007669"/>
    <property type="project" value="UniProtKB-EC"/>
</dbReference>
<feature type="region of interest" description="Disordered" evidence="10">
    <location>
        <begin position="764"/>
        <end position="785"/>
    </location>
</feature>
<evidence type="ECO:0000256" key="1">
    <source>
        <dbReference type="ARBA" id="ARBA00004173"/>
    </source>
</evidence>
<comment type="catalytic activity">
    <reaction evidence="9">
        <text>ATP + H2O = ADP + phosphate + H(+)</text>
        <dbReference type="Rhea" id="RHEA:13065"/>
        <dbReference type="ChEBI" id="CHEBI:15377"/>
        <dbReference type="ChEBI" id="CHEBI:15378"/>
        <dbReference type="ChEBI" id="CHEBI:30616"/>
        <dbReference type="ChEBI" id="CHEBI:43474"/>
        <dbReference type="ChEBI" id="CHEBI:456216"/>
        <dbReference type="EC" id="3.6.4.13"/>
    </reaction>
</comment>
<dbReference type="GO" id="GO:0005524">
    <property type="term" value="F:ATP binding"/>
    <property type="evidence" value="ECO:0007669"/>
    <property type="project" value="UniProtKB-KW"/>
</dbReference>
<dbReference type="InterPro" id="IPR027417">
    <property type="entry name" value="P-loop_NTPase"/>
</dbReference>
<evidence type="ECO:0000313" key="13">
    <source>
        <dbReference type="Proteomes" id="UP000444721"/>
    </source>
</evidence>
<dbReference type="InterPro" id="IPR055206">
    <property type="entry name" value="DEXQc_SUV3"/>
</dbReference>
<evidence type="ECO:0000256" key="7">
    <source>
        <dbReference type="ARBA" id="ARBA00022946"/>
    </source>
</evidence>
<keyword evidence="4" id="KW-0378">Hydrolase</keyword>
<dbReference type="AlphaFoldDB" id="A0A6A5BIN8"/>
<evidence type="ECO:0000256" key="10">
    <source>
        <dbReference type="SAM" id="MobiDB-lite"/>
    </source>
</evidence>
<dbReference type="Pfam" id="PF12513">
    <property type="entry name" value="SUV3_C"/>
    <property type="match status" value="1"/>
</dbReference>
<gene>
    <name evidence="12" type="ORF">FDP41_006196</name>
</gene>
<dbReference type="GO" id="GO:0016787">
    <property type="term" value="F:hydrolase activity"/>
    <property type="evidence" value="ECO:0007669"/>
    <property type="project" value="UniProtKB-KW"/>
</dbReference>
<dbReference type="EC" id="3.6.4.13" evidence="2"/>
<keyword evidence="5" id="KW-0347">Helicase</keyword>
<dbReference type="InterPro" id="IPR001650">
    <property type="entry name" value="Helicase_C-like"/>
</dbReference>
<dbReference type="RefSeq" id="XP_044559435.1">
    <property type="nucleotide sequence ID" value="XM_044709804.1"/>
</dbReference>
<dbReference type="InterPro" id="IPR044774">
    <property type="entry name" value="Suv3_DEXQc"/>
</dbReference>
<accession>A0A6A5BIN8</accession>
<dbReference type="GO" id="GO:0000965">
    <property type="term" value="P:mitochondrial RNA 3'-end processing"/>
    <property type="evidence" value="ECO:0007669"/>
    <property type="project" value="TreeGrafter"/>
</dbReference>
<keyword evidence="13" id="KW-1185">Reference proteome</keyword>
<dbReference type="Gene3D" id="3.40.50.300">
    <property type="entry name" value="P-loop containing nucleotide triphosphate hydrolases"/>
    <property type="match status" value="2"/>
</dbReference>
<dbReference type="CDD" id="cd18805">
    <property type="entry name" value="SF2_C_suv3"/>
    <property type="match status" value="1"/>
</dbReference>
<dbReference type="OMA" id="AWTAAIM"/>
<comment type="caution">
    <text evidence="12">The sequence shown here is derived from an EMBL/GenBank/DDBJ whole genome shotgun (WGS) entry which is preliminary data.</text>
</comment>
<reference evidence="12 13" key="1">
    <citation type="journal article" date="2019" name="Sci. Rep.">
        <title>Nanopore sequencing improves the draft genome of the human pathogenic amoeba Naegleria fowleri.</title>
        <authorList>
            <person name="Liechti N."/>
            <person name="Schurch N."/>
            <person name="Bruggmann R."/>
            <person name="Wittwer M."/>
        </authorList>
    </citation>
    <scope>NUCLEOTIDE SEQUENCE [LARGE SCALE GENOMIC DNA]</scope>
    <source>
        <strain evidence="12 13">ATCC 30894</strain>
    </source>
</reference>
<organism evidence="12 13">
    <name type="scientific">Naegleria fowleri</name>
    <name type="common">Brain eating amoeba</name>
    <dbReference type="NCBI Taxonomy" id="5763"/>
    <lineage>
        <taxon>Eukaryota</taxon>
        <taxon>Discoba</taxon>
        <taxon>Heterolobosea</taxon>
        <taxon>Tetramitia</taxon>
        <taxon>Eutetramitia</taxon>
        <taxon>Vahlkampfiidae</taxon>
        <taxon>Naegleria</taxon>
    </lineage>
</organism>
<dbReference type="OrthoDB" id="6692397at2759"/>